<dbReference type="Pfam" id="PF01546">
    <property type="entry name" value="Peptidase_M20"/>
    <property type="match status" value="1"/>
</dbReference>
<evidence type="ECO:0000256" key="3">
    <source>
        <dbReference type="ARBA" id="ARBA00022490"/>
    </source>
</evidence>
<keyword evidence="6" id="KW-0479">Metal-binding</keyword>
<keyword evidence="3" id="KW-0963">Cytoplasm</keyword>
<dbReference type="PANTHER" id="PTHR43808:SF31">
    <property type="entry name" value="N-ACETYL-L-CITRULLINE DEACETYLASE"/>
    <property type="match status" value="1"/>
</dbReference>
<dbReference type="NCBIfam" id="TIGR01892">
    <property type="entry name" value="AcOrn-deacetyl"/>
    <property type="match status" value="1"/>
</dbReference>
<keyword evidence="4" id="KW-0055">Arginine biosynthesis</keyword>
<dbReference type="CDD" id="cd03894">
    <property type="entry name" value="M20_ArgE"/>
    <property type="match status" value="1"/>
</dbReference>
<evidence type="ECO:0000259" key="10">
    <source>
        <dbReference type="Pfam" id="PF07687"/>
    </source>
</evidence>
<dbReference type="InterPro" id="IPR011650">
    <property type="entry name" value="Peptidase_M20_dimer"/>
</dbReference>
<dbReference type="NCBIfam" id="NF005710">
    <property type="entry name" value="PRK07522.1"/>
    <property type="match status" value="1"/>
</dbReference>
<dbReference type="EMBL" id="LPXN01000110">
    <property type="protein sequence ID" value="KZD07905.1"/>
    <property type="molecule type" value="Genomic_DNA"/>
</dbReference>
<dbReference type="GO" id="GO:0006526">
    <property type="term" value="P:L-arginine biosynthetic process"/>
    <property type="evidence" value="ECO:0007669"/>
    <property type="project" value="UniProtKB-KW"/>
</dbReference>
<feature type="domain" description="Peptidase M20 dimerisation" evidence="10">
    <location>
        <begin position="177"/>
        <end position="288"/>
    </location>
</feature>
<name>A0A154W2V5_9PROT</name>
<dbReference type="Proteomes" id="UP000076400">
    <property type="component" value="Unassembled WGS sequence"/>
</dbReference>
<evidence type="ECO:0000256" key="9">
    <source>
        <dbReference type="ARBA" id="ARBA00023285"/>
    </source>
</evidence>
<proteinExistence type="inferred from homology"/>
<dbReference type="STRING" id="580166.AUP43_09330"/>
<sequence>MAEADRIPPISLEMIRTLIGMPTVSRDSNLELIAYIQEYLSGYGVDSILVHDETGKKANLYATIGPKDKGGICLSGHTDVVPVTGQPWDTDPFEVVEKDGRLYGRGTSDMKSFIAIALAFVPEFLAKPLKTPIHFAFSYDEEVGCIGVRRLLDILEKQPVRPAACIVGEPTSMKPVVAHKGKLSTRCHVHGLECHSSLAPTGVNAVEFAAEIVTYLRGMAKRKRDQGPFDPGFDPPHTTVHTGVMHGGTALNIVPKDCYFDFEFRHLPEDVPEELLGEVRDFVESKLLPEMQAIDPATGVRFEPISQIPGLDMKDDDPLTQLVMALSGANSTGKVAFGTEAGLFQQTGIPTIVCGPGDIAQAHKPNEFIALSEVAKGETFMRRLLDRVRA</sequence>
<keyword evidence="9" id="KW-0170">Cobalt</keyword>
<dbReference type="GO" id="GO:0046872">
    <property type="term" value="F:metal ion binding"/>
    <property type="evidence" value="ECO:0007669"/>
    <property type="project" value="UniProtKB-KW"/>
</dbReference>
<dbReference type="SUPFAM" id="SSF55031">
    <property type="entry name" value="Bacterial exopeptidase dimerisation domain"/>
    <property type="match status" value="1"/>
</dbReference>
<dbReference type="PROSITE" id="PS00759">
    <property type="entry name" value="ARGE_DAPE_CPG2_2"/>
    <property type="match status" value="1"/>
</dbReference>
<dbReference type="PANTHER" id="PTHR43808">
    <property type="entry name" value="ACETYLORNITHINE DEACETYLASE"/>
    <property type="match status" value="1"/>
</dbReference>
<evidence type="ECO:0000313" key="11">
    <source>
        <dbReference type="EMBL" id="KZD07905.1"/>
    </source>
</evidence>
<dbReference type="Gene3D" id="3.40.630.10">
    <property type="entry name" value="Zn peptidases"/>
    <property type="match status" value="1"/>
</dbReference>
<comment type="cofactor">
    <cofactor evidence="1">
        <name>Zn(2+)</name>
        <dbReference type="ChEBI" id="CHEBI:29105"/>
    </cofactor>
</comment>
<reference evidence="11 12" key="1">
    <citation type="submission" date="2015-12" db="EMBL/GenBank/DDBJ databases">
        <title>Genome sequence of Oceanibaculum pacificum MCCC 1A02656.</title>
        <authorList>
            <person name="Lu L."/>
            <person name="Lai Q."/>
            <person name="Shao Z."/>
            <person name="Qian P."/>
        </authorList>
    </citation>
    <scope>NUCLEOTIDE SEQUENCE [LARGE SCALE GENOMIC DNA]</scope>
    <source>
        <strain evidence="11 12">MCCC 1A02656</strain>
    </source>
</reference>
<organism evidence="11 12">
    <name type="scientific">Oceanibaculum pacificum</name>
    <dbReference type="NCBI Taxonomy" id="580166"/>
    <lineage>
        <taxon>Bacteria</taxon>
        <taxon>Pseudomonadati</taxon>
        <taxon>Pseudomonadota</taxon>
        <taxon>Alphaproteobacteria</taxon>
        <taxon>Rhodospirillales</taxon>
        <taxon>Oceanibaculaceae</taxon>
        <taxon>Oceanibaculum</taxon>
    </lineage>
</organism>
<evidence type="ECO:0000256" key="5">
    <source>
        <dbReference type="ARBA" id="ARBA00022605"/>
    </source>
</evidence>
<evidence type="ECO:0000256" key="6">
    <source>
        <dbReference type="ARBA" id="ARBA00022723"/>
    </source>
</evidence>
<dbReference type="InterPro" id="IPR010169">
    <property type="entry name" value="AcOrn-deacetyl"/>
</dbReference>
<comment type="similarity">
    <text evidence="2">Belongs to the peptidase M20A family. ArgE subfamily.</text>
</comment>
<dbReference type="RefSeq" id="WP_067556369.1">
    <property type="nucleotide sequence ID" value="NZ_LPXN01000110.1"/>
</dbReference>
<dbReference type="Pfam" id="PF07687">
    <property type="entry name" value="M20_dimer"/>
    <property type="match status" value="1"/>
</dbReference>
<protein>
    <submittedName>
        <fullName evidence="11">Acetylornithine deacetylase</fullName>
    </submittedName>
</protein>
<gene>
    <name evidence="11" type="ORF">AUP43_09330</name>
</gene>
<evidence type="ECO:0000256" key="4">
    <source>
        <dbReference type="ARBA" id="ARBA00022571"/>
    </source>
</evidence>
<keyword evidence="7" id="KW-0378">Hydrolase</keyword>
<evidence type="ECO:0000256" key="2">
    <source>
        <dbReference type="ARBA" id="ARBA00005691"/>
    </source>
</evidence>
<evidence type="ECO:0000256" key="1">
    <source>
        <dbReference type="ARBA" id="ARBA00001947"/>
    </source>
</evidence>
<dbReference type="GO" id="GO:0008777">
    <property type="term" value="F:acetylornithine deacetylase activity"/>
    <property type="evidence" value="ECO:0007669"/>
    <property type="project" value="TreeGrafter"/>
</dbReference>
<evidence type="ECO:0000256" key="7">
    <source>
        <dbReference type="ARBA" id="ARBA00022801"/>
    </source>
</evidence>
<comment type="caution">
    <text evidence="11">The sequence shown here is derived from an EMBL/GenBank/DDBJ whole genome shotgun (WGS) entry which is preliminary data.</text>
</comment>
<dbReference type="AlphaFoldDB" id="A0A154W2V5"/>
<dbReference type="InterPro" id="IPR002933">
    <property type="entry name" value="Peptidase_M20"/>
</dbReference>
<keyword evidence="5" id="KW-0028">Amino-acid biosynthesis</keyword>
<evidence type="ECO:0000313" key="12">
    <source>
        <dbReference type="Proteomes" id="UP000076400"/>
    </source>
</evidence>
<keyword evidence="12" id="KW-1185">Reference proteome</keyword>
<dbReference type="InterPro" id="IPR001261">
    <property type="entry name" value="ArgE/DapE_CS"/>
</dbReference>
<evidence type="ECO:0000256" key="8">
    <source>
        <dbReference type="ARBA" id="ARBA00022833"/>
    </source>
</evidence>
<accession>A0A154W2V5</accession>
<dbReference type="InterPro" id="IPR050072">
    <property type="entry name" value="Peptidase_M20A"/>
</dbReference>
<keyword evidence="8" id="KW-0862">Zinc</keyword>
<dbReference type="InterPro" id="IPR036264">
    <property type="entry name" value="Bact_exopeptidase_dim_dom"/>
</dbReference>
<dbReference type="Gene3D" id="3.30.70.360">
    <property type="match status" value="1"/>
</dbReference>
<dbReference type="OrthoDB" id="9809784at2"/>
<dbReference type="SUPFAM" id="SSF53187">
    <property type="entry name" value="Zn-dependent exopeptidases"/>
    <property type="match status" value="1"/>
</dbReference>